<reference evidence="1" key="1">
    <citation type="submission" date="2020-11" db="EMBL/GenBank/DDBJ databases">
        <title>Isolation and identification of active actinomycetes.</title>
        <authorList>
            <person name="Yu B."/>
        </authorList>
    </citation>
    <scope>NUCLEOTIDE SEQUENCE</scope>
    <source>
        <strain evidence="1">NEAU-YB345</strain>
    </source>
</reference>
<accession>A0A931FHG5</accession>
<protein>
    <submittedName>
        <fullName evidence="1">Uncharacterized protein</fullName>
    </submittedName>
</protein>
<evidence type="ECO:0000313" key="1">
    <source>
        <dbReference type="EMBL" id="MBF9072350.1"/>
    </source>
</evidence>
<proteinExistence type="predicted"/>
<comment type="caution">
    <text evidence="1">The sequence shown here is derived from an EMBL/GenBank/DDBJ whole genome shotgun (WGS) entry which is preliminary data.</text>
</comment>
<dbReference type="Proteomes" id="UP000657385">
    <property type="component" value="Unassembled WGS sequence"/>
</dbReference>
<dbReference type="AlphaFoldDB" id="A0A931FHG5"/>
<organism evidence="1 2">
    <name type="scientific">Streptacidiphilus fuscans</name>
    <dbReference type="NCBI Taxonomy" id="2789292"/>
    <lineage>
        <taxon>Bacteria</taxon>
        <taxon>Bacillati</taxon>
        <taxon>Actinomycetota</taxon>
        <taxon>Actinomycetes</taxon>
        <taxon>Kitasatosporales</taxon>
        <taxon>Streptomycetaceae</taxon>
        <taxon>Streptacidiphilus</taxon>
    </lineage>
</organism>
<dbReference type="RefSeq" id="WP_196197523.1">
    <property type="nucleotide sequence ID" value="NZ_JADPRT010000016.1"/>
</dbReference>
<evidence type="ECO:0000313" key="2">
    <source>
        <dbReference type="Proteomes" id="UP000657385"/>
    </source>
</evidence>
<name>A0A931FHG5_9ACTN</name>
<dbReference type="EMBL" id="JADPRT010000016">
    <property type="protein sequence ID" value="MBF9072350.1"/>
    <property type="molecule type" value="Genomic_DNA"/>
</dbReference>
<gene>
    <name evidence="1" type="ORF">I2501_30430</name>
</gene>
<sequence length="144" mass="16684">MAERMRHRSGNFAVYRGDVYRVFGDSTSVQVALVRDEEDDPMPAGLRPDPQDPTRVFLADPGQLEAWYRTRWTFRWRGEAFDAEGSSGGRITGWYAGRRLDRVADHLQRIEASAYLGTFPLDEVTDLTEHRTDLLAEWKEQHQR</sequence>
<keyword evidence="2" id="KW-1185">Reference proteome</keyword>